<dbReference type="Pfam" id="PF01544">
    <property type="entry name" value="CorA"/>
    <property type="match status" value="1"/>
</dbReference>
<proteinExistence type="predicted"/>
<dbReference type="Gene3D" id="1.20.58.340">
    <property type="entry name" value="Magnesium transport protein CorA, transmembrane region"/>
    <property type="match status" value="1"/>
</dbReference>
<evidence type="ECO:0000313" key="4">
    <source>
        <dbReference type="EMBL" id="PMD48832.1"/>
    </source>
</evidence>
<dbReference type="EMBL" id="KZ613937">
    <property type="protein sequence ID" value="PMD48832.1"/>
    <property type="molecule type" value="Genomic_DNA"/>
</dbReference>
<evidence type="ECO:0000256" key="3">
    <source>
        <dbReference type="SAM" id="Phobius"/>
    </source>
</evidence>
<dbReference type="AlphaFoldDB" id="A0A2J6SDL3"/>
<dbReference type="InterPro" id="IPR002523">
    <property type="entry name" value="MgTranspt_CorA/ZnTranspt_ZntB"/>
</dbReference>
<dbReference type="OrthoDB" id="3563120at2759"/>
<keyword evidence="3" id="KW-0812">Transmembrane</keyword>
<feature type="transmembrane region" description="Helical" evidence="3">
    <location>
        <begin position="154"/>
        <end position="177"/>
    </location>
</feature>
<dbReference type="STRING" id="1149755.A0A2J6SDL3"/>
<reference evidence="4 5" key="1">
    <citation type="submission" date="2016-04" db="EMBL/GenBank/DDBJ databases">
        <title>A degradative enzymes factory behind the ericoid mycorrhizal symbiosis.</title>
        <authorList>
            <consortium name="DOE Joint Genome Institute"/>
            <person name="Martino E."/>
            <person name="Morin E."/>
            <person name="Grelet G."/>
            <person name="Kuo A."/>
            <person name="Kohler A."/>
            <person name="Daghino S."/>
            <person name="Barry K."/>
            <person name="Choi C."/>
            <person name="Cichocki N."/>
            <person name="Clum A."/>
            <person name="Copeland A."/>
            <person name="Hainaut M."/>
            <person name="Haridas S."/>
            <person name="Labutti K."/>
            <person name="Lindquist E."/>
            <person name="Lipzen A."/>
            <person name="Khouja H.-R."/>
            <person name="Murat C."/>
            <person name="Ohm R."/>
            <person name="Olson A."/>
            <person name="Spatafora J."/>
            <person name="Veneault-Fourrey C."/>
            <person name="Henrissat B."/>
            <person name="Grigoriev I."/>
            <person name="Martin F."/>
            <person name="Perotto S."/>
        </authorList>
    </citation>
    <scope>NUCLEOTIDE SEQUENCE [LARGE SCALE GENOMIC DNA]</scope>
    <source>
        <strain evidence="4 5">F</strain>
    </source>
</reference>
<gene>
    <name evidence="4" type="ORF">L207DRAFT_505864</name>
</gene>
<feature type="compositionally biased region" description="Polar residues" evidence="2">
    <location>
        <begin position="209"/>
        <end position="218"/>
    </location>
</feature>
<dbReference type="GO" id="GO:0050897">
    <property type="term" value="F:cobalt ion binding"/>
    <property type="evidence" value="ECO:0007669"/>
    <property type="project" value="TreeGrafter"/>
</dbReference>
<evidence type="ECO:0000256" key="2">
    <source>
        <dbReference type="SAM" id="MobiDB-lite"/>
    </source>
</evidence>
<dbReference type="GO" id="GO:0005886">
    <property type="term" value="C:plasma membrane"/>
    <property type="evidence" value="ECO:0007669"/>
    <property type="project" value="UniProtKB-SubCell"/>
</dbReference>
<keyword evidence="5" id="KW-1185">Reference proteome</keyword>
<protein>
    <recommendedName>
        <fullName evidence="6">Cora-domain-containing protein</fullName>
    </recommendedName>
</protein>
<dbReference type="PANTHER" id="PTHR46494:SF1">
    <property type="entry name" value="CORA FAMILY METAL ION TRANSPORTER (EUROFUNG)"/>
    <property type="match status" value="1"/>
</dbReference>
<organism evidence="4 5">
    <name type="scientific">Hyaloscypha variabilis (strain UAMH 11265 / GT02V1 / F)</name>
    <name type="common">Meliniomyces variabilis</name>
    <dbReference type="NCBI Taxonomy" id="1149755"/>
    <lineage>
        <taxon>Eukaryota</taxon>
        <taxon>Fungi</taxon>
        <taxon>Dikarya</taxon>
        <taxon>Ascomycota</taxon>
        <taxon>Pezizomycotina</taxon>
        <taxon>Leotiomycetes</taxon>
        <taxon>Helotiales</taxon>
        <taxon>Hyaloscyphaceae</taxon>
        <taxon>Hyaloscypha</taxon>
        <taxon>Hyaloscypha variabilis</taxon>
    </lineage>
</organism>
<sequence length="244" mass="27657">MFDESFGRSKLYFTTLQMLRVFSDVISETRRELQYLSVHHYNKEIYYQLSEFWDAKTDVKGLIASWGRILSLQEAAEKKLLDQIASKTMEIESLRDGLFNATSVREASRSTSMNRAVIVFTIVTVTYLPASFIATIFGTQLFNDEDVAGTINKFKITTVVVSITTFAIAILLVLLAAKLPQIKRSSTYRKWHGKVQHPMASEKGEEASSRTGEQTDQSGGEVPRSQLQKLTNRFRKKPKGNEDP</sequence>
<dbReference type="GO" id="GO:0015087">
    <property type="term" value="F:cobalt ion transmembrane transporter activity"/>
    <property type="evidence" value="ECO:0007669"/>
    <property type="project" value="TreeGrafter"/>
</dbReference>
<evidence type="ECO:0000313" key="5">
    <source>
        <dbReference type="Proteomes" id="UP000235786"/>
    </source>
</evidence>
<keyword evidence="3" id="KW-0472">Membrane</keyword>
<comment type="subcellular location">
    <subcellularLocation>
        <location evidence="1">Cell membrane</location>
        <topology evidence="1">Multi-pass membrane protein</topology>
    </subcellularLocation>
</comment>
<accession>A0A2J6SDL3</accession>
<keyword evidence="3" id="KW-1133">Transmembrane helix</keyword>
<dbReference type="PANTHER" id="PTHR46494">
    <property type="entry name" value="CORA FAMILY METAL ION TRANSPORTER (EUROFUNG)"/>
    <property type="match status" value="1"/>
</dbReference>
<name>A0A2J6SDL3_HYAVF</name>
<evidence type="ECO:0008006" key="6">
    <source>
        <dbReference type="Google" id="ProtNLM"/>
    </source>
</evidence>
<feature type="transmembrane region" description="Helical" evidence="3">
    <location>
        <begin position="117"/>
        <end position="142"/>
    </location>
</feature>
<evidence type="ECO:0000256" key="1">
    <source>
        <dbReference type="ARBA" id="ARBA00004651"/>
    </source>
</evidence>
<feature type="region of interest" description="Disordered" evidence="2">
    <location>
        <begin position="193"/>
        <end position="244"/>
    </location>
</feature>
<dbReference type="GO" id="GO:0000287">
    <property type="term" value="F:magnesium ion binding"/>
    <property type="evidence" value="ECO:0007669"/>
    <property type="project" value="TreeGrafter"/>
</dbReference>
<dbReference type="GO" id="GO:0015095">
    <property type="term" value="F:magnesium ion transmembrane transporter activity"/>
    <property type="evidence" value="ECO:0007669"/>
    <property type="project" value="TreeGrafter"/>
</dbReference>
<dbReference type="Proteomes" id="UP000235786">
    <property type="component" value="Unassembled WGS sequence"/>
</dbReference>